<accession>A0A9P6K1Q5</accession>
<evidence type="ECO:0000256" key="7">
    <source>
        <dbReference type="SAM" id="MobiDB-lite"/>
    </source>
</evidence>
<comment type="similarity">
    <text evidence="2">Belongs to the battenin family.</text>
</comment>
<feature type="transmembrane region" description="Helical" evidence="8">
    <location>
        <begin position="93"/>
        <end position="112"/>
    </location>
</feature>
<proteinExistence type="inferred from homology"/>
<dbReference type="SUPFAM" id="SSF103473">
    <property type="entry name" value="MFS general substrate transporter"/>
    <property type="match status" value="1"/>
</dbReference>
<dbReference type="PRINTS" id="PR01315">
    <property type="entry name" value="BATTENIN"/>
</dbReference>
<dbReference type="PANTHER" id="PTHR10981:SF0">
    <property type="entry name" value="BATTENIN"/>
    <property type="match status" value="1"/>
</dbReference>
<evidence type="ECO:0000256" key="1">
    <source>
        <dbReference type="ARBA" id="ARBA00004127"/>
    </source>
</evidence>
<dbReference type="Proteomes" id="UP000723463">
    <property type="component" value="Unassembled WGS sequence"/>
</dbReference>
<feature type="transmembrane region" description="Helical" evidence="8">
    <location>
        <begin position="66"/>
        <end position="86"/>
    </location>
</feature>
<evidence type="ECO:0000313" key="10">
    <source>
        <dbReference type="Proteomes" id="UP000723463"/>
    </source>
</evidence>
<dbReference type="PANTHER" id="PTHR10981">
    <property type="entry name" value="BATTENIN"/>
    <property type="match status" value="1"/>
</dbReference>
<evidence type="ECO:0000256" key="4">
    <source>
        <dbReference type="ARBA" id="ARBA00022692"/>
    </source>
</evidence>
<dbReference type="GO" id="GO:0051453">
    <property type="term" value="P:regulation of intracellular pH"/>
    <property type="evidence" value="ECO:0007669"/>
    <property type="project" value="TreeGrafter"/>
</dbReference>
<protein>
    <submittedName>
        <fullName evidence="9">Battenin CLN3 protein</fullName>
    </submittedName>
</protein>
<dbReference type="InterPro" id="IPR003492">
    <property type="entry name" value="Battenin_disease_Cln3"/>
</dbReference>
<evidence type="ECO:0000256" key="3">
    <source>
        <dbReference type="ARBA" id="ARBA00022448"/>
    </source>
</evidence>
<keyword evidence="5 8" id="KW-1133">Transmembrane helix</keyword>
<keyword evidence="6 8" id="KW-0472">Membrane</keyword>
<dbReference type="GO" id="GO:0005773">
    <property type="term" value="C:vacuole"/>
    <property type="evidence" value="ECO:0007669"/>
    <property type="project" value="TreeGrafter"/>
</dbReference>
<dbReference type="EMBL" id="JAAAXW010000156">
    <property type="protein sequence ID" value="KAF9541768.1"/>
    <property type="molecule type" value="Genomic_DNA"/>
</dbReference>
<dbReference type="AlphaFoldDB" id="A0A9P6K1Q5"/>
<dbReference type="GO" id="GO:0012505">
    <property type="term" value="C:endomembrane system"/>
    <property type="evidence" value="ECO:0007669"/>
    <property type="project" value="UniProtKB-SubCell"/>
</dbReference>
<sequence length="661" mass="72347">MEKLISLLAACYSNPPRQDRSALSTTILWSRTRLDSLLYLRVNNLIYVVILSAAVDLVGAKVPKGIVLLADIAPSLLVKMIAPYFVHRIPYSTRIVLCASLSFSAVVLIAQAEAISVRLLGVMMASLSSGLGELTFLMLSSFYRLEMVSAWSSGTGGAGLLGALLFLTLTSWLRLSVPQTLAVVSLFPVLLLIAYFVILTNATSPASRQQAAGARYRPLATSNPIFTINNNEERLLSTTDHHQHPRASTWDPSTAYLAPQFAKPTSPPSLHSMNGVMDGTGASRFDQQDQHGSGSSNTQTEGSTLPTSSGRTSPPSIVQTNDNSSASSASFPIPLAVPSWELTPPSWDASQDRAEPTSINTLLAATDPDDPNVVSPFRESEENGSGRRRTVYKSQPNEEMTMQEKRVMARSLLAPFMLPLFLVYFAEYTMNQGVLPVVLFPLEKTPFTHMRDHYVTYSAIYQLGVFISRSSASLIEISYLWIPSFLQFLTLLLATAQAILTTVTSSPPPTYSLPWWGEFRKILSMTPEEKNLLWELSVLRMGLEYYWLGLPVCGLNQLCVDGKDIVSHRTPPLPSGPGAGSQDQQILVLNLLSTALEDRPAPAHTVLEAPDLCLETIDTLNNNLHSDVIDSCMSADSEALLIALLKKSPHLRTLRIKRSPK</sequence>
<keyword evidence="4 8" id="KW-0812">Transmembrane</keyword>
<dbReference type="Pfam" id="PF02487">
    <property type="entry name" value="CLN3"/>
    <property type="match status" value="2"/>
</dbReference>
<feature type="non-terminal residue" evidence="9">
    <location>
        <position position="1"/>
    </location>
</feature>
<keyword evidence="3" id="KW-0813">Transport</keyword>
<feature type="transmembrane region" description="Helical" evidence="8">
    <location>
        <begin position="151"/>
        <end position="173"/>
    </location>
</feature>
<dbReference type="GO" id="GO:0016020">
    <property type="term" value="C:membrane"/>
    <property type="evidence" value="ECO:0007669"/>
    <property type="project" value="InterPro"/>
</dbReference>
<feature type="compositionally biased region" description="Polar residues" evidence="7">
    <location>
        <begin position="290"/>
        <end position="330"/>
    </location>
</feature>
<evidence type="ECO:0000256" key="5">
    <source>
        <dbReference type="ARBA" id="ARBA00022989"/>
    </source>
</evidence>
<evidence type="ECO:0000313" key="9">
    <source>
        <dbReference type="EMBL" id="KAF9541768.1"/>
    </source>
</evidence>
<feature type="region of interest" description="Disordered" evidence="7">
    <location>
        <begin position="258"/>
        <end position="330"/>
    </location>
</feature>
<evidence type="ECO:0000256" key="6">
    <source>
        <dbReference type="ARBA" id="ARBA00023136"/>
    </source>
</evidence>
<evidence type="ECO:0000256" key="2">
    <source>
        <dbReference type="ARBA" id="ARBA00007467"/>
    </source>
</evidence>
<comment type="subcellular location">
    <subcellularLocation>
        <location evidence="1">Endomembrane system</location>
        <topology evidence="1">Multi-pass membrane protein</topology>
    </subcellularLocation>
</comment>
<feature type="transmembrane region" description="Helical" evidence="8">
    <location>
        <begin position="407"/>
        <end position="426"/>
    </location>
</feature>
<feature type="transmembrane region" description="Helical" evidence="8">
    <location>
        <begin position="118"/>
        <end position="139"/>
    </location>
</feature>
<reference evidence="9" key="1">
    <citation type="journal article" date="2020" name="Fungal Divers.">
        <title>Resolving the Mortierellaceae phylogeny through synthesis of multi-gene phylogenetics and phylogenomics.</title>
        <authorList>
            <person name="Vandepol N."/>
            <person name="Liber J."/>
            <person name="Desiro A."/>
            <person name="Na H."/>
            <person name="Kennedy M."/>
            <person name="Barry K."/>
            <person name="Grigoriev I.V."/>
            <person name="Miller A.N."/>
            <person name="O'Donnell K."/>
            <person name="Stajich J.E."/>
            <person name="Bonito G."/>
        </authorList>
    </citation>
    <scope>NUCLEOTIDE SEQUENCE</scope>
    <source>
        <strain evidence="9">NRRL 2591</strain>
    </source>
</reference>
<evidence type="ECO:0000256" key="8">
    <source>
        <dbReference type="SAM" id="Phobius"/>
    </source>
</evidence>
<organism evidence="9 10">
    <name type="scientific">Mortierella hygrophila</name>
    <dbReference type="NCBI Taxonomy" id="979708"/>
    <lineage>
        <taxon>Eukaryota</taxon>
        <taxon>Fungi</taxon>
        <taxon>Fungi incertae sedis</taxon>
        <taxon>Mucoromycota</taxon>
        <taxon>Mortierellomycotina</taxon>
        <taxon>Mortierellomycetes</taxon>
        <taxon>Mortierellales</taxon>
        <taxon>Mortierellaceae</taxon>
        <taxon>Mortierella</taxon>
    </lineage>
</organism>
<feature type="transmembrane region" description="Helical" evidence="8">
    <location>
        <begin position="179"/>
        <end position="199"/>
    </location>
</feature>
<name>A0A9P6K1Q5_9FUNG</name>
<comment type="caution">
    <text evidence="9">The sequence shown here is derived from an EMBL/GenBank/DDBJ whole genome shotgun (WGS) entry which is preliminary data.</text>
</comment>
<keyword evidence="10" id="KW-1185">Reference proteome</keyword>
<feature type="transmembrane region" description="Helical" evidence="8">
    <location>
        <begin position="38"/>
        <end position="60"/>
    </location>
</feature>
<gene>
    <name evidence="9" type="primary">BTN1</name>
    <name evidence="9" type="ORF">EC957_002668</name>
</gene>
<dbReference type="InterPro" id="IPR036259">
    <property type="entry name" value="MFS_trans_sf"/>
</dbReference>